<dbReference type="OrthoDB" id="3365060at2759"/>
<evidence type="ECO:0000256" key="2">
    <source>
        <dbReference type="ARBA" id="ARBA00009454"/>
    </source>
</evidence>
<dbReference type="PANTHER" id="PTHR21527">
    <property type="entry name" value="NUCLEOPORIN NUP35"/>
    <property type="match status" value="1"/>
</dbReference>
<evidence type="ECO:0000313" key="16">
    <source>
        <dbReference type="Proteomes" id="UP001151699"/>
    </source>
</evidence>
<dbReference type="AlphaFoldDB" id="A0A9Q0MUS4"/>
<dbReference type="SUPFAM" id="SSF54928">
    <property type="entry name" value="RNA-binding domain, RBD"/>
    <property type="match status" value="1"/>
</dbReference>
<keyword evidence="16" id="KW-1185">Reference proteome</keyword>
<feature type="domain" description="RRM Nup35-type" evidence="14">
    <location>
        <begin position="116"/>
        <end position="197"/>
    </location>
</feature>
<dbReference type="GO" id="GO:0044613">
    <property type="term" value="C:nuclear pore central transport channel"/>
    <property type="evidence" value="ECO:0007669"/>
    <property type="project" value="TreeGrafter"/>
</dbReference>
<keyword evidence="7" id="KW-0811">Translocation</keyword>
<organism evidence="15 16">
    <name type="scientific">Pseudolycoriella hygida</name>
    <dbReference type="NCBI Taxonomy" id="35572"/>
    <lineage>
        <taxon>Eukaryota</taxon>
        <taxon>Metazoa</taxon>
        <taxon>Ecdysozoa</taxon>
        <taxon>Arthropoda</taxon>
        <taxon>Hexapoda</taxon>
        <taxon>Insecta</taxon>
        <taxon>Pterygota</taxon>
        <taxon>Neoptera</taxon>
        <taxon>Endopterygota</taxon>
        <taxon>Diptera</taxon>
        <taxon>Nematocera</taxon>
        <taxon>Sciaroidea</taxon>
        <taxon>Sciaridae</taxon>
        <taxon>Pseudolycoriella</taxon>
    </lineage>
</organism>
<dbReference type="Gene3D" id="3.30.70.330">
    <property type="match status" value="1"/>
</dbReference>
<dbReference type="FunFam" id="3.30.70.330:FF:000095">
    <property type="entry name" value="Putative Nucleoporin NUP53"/>
    <property type="match status" value="1"/>
</dbReference>
<dbReference type="GO" id="GO:0005543">
    <property type="term" value="F:phospholipid binding"/>
    <property type="evidence" value="ECO:0007669"/>
    <property type="project" value="TreeGrafter"/>
</dbReference>
<dbReference type="GO" id="GO:0006607">
    <property type="term" value="P:NLS-bearing protein import into nucleus"/>
    <property type="evidence" value="ECO:0007669"/>
    <property type="project" value="TreeGrafter"/>
</dbReference>
<dbReference type="PROSITE" id="PS51472">
    <property type="entry name" value="RRM_NUP35"/>
    <property type="match status" value="1"/>
</dbReference>
<dbReference type="InterPro" id="IPR007846">
    <property type="entry name" value="RRM_NUP35_dom"/>
</dbReference>
<evidence type="ECO:0000256" key="6">
    <source>
        <dbReference type="ARBA" id="ARBA00022927"/>
    </source>
</evidence>
<evidence type="ECO:0000256" key="5">
    <source>
        <dbReference type="ARBA" id="ARBA00022816"/>
    </source>
</evidence>
<dbReference type="Pfam" id="PF05172">
    <property type="entry name" value="RRM_Nup35"/>
    <property type="match status" value="1"/>
</dbReference>
<evidence type="ECO:0000256" key="3">
    <source>
        <dbReference type="ARBA" id="ARBA00016439"/>
    </source>
</evidence>
<keyword evidence="6" id="KW-0653">Protein transport</keyword>
<dbReference type="EMBL" id="WJQU01000003">
    <property type="protein sequence ID" value="KAJ6638407.1"/>
    <property type="molecule type" value="Genomic_DNA"/>
</dbReference>
<dbReference type="InterPro" id="IPR035979">
    <property type="entry name" value="RBD_domain_sf"/>
</dbReference>
<comment type="subcellular location">
    <subcellularLocation>
        <location evidence="1">Nucleus</location>
        <location evidence="1">Nuclear pore complex</location>
    </subcellularLocation>
</comment>
<evidence type="ECO:0000256" key="9">
    <source>
        <dbReference type="ARBA" id="ARBA00023242"/>
    </source>
</evidence>
<evidence type="ECO:0000256" key="8">
    <source>
        <dbReference type="ARBA" id="ARBA00023132"/>
    </source>
</evidence>
<evidence type="ECO:0000256" key="1">
    <source>
        <dbReference type="ARBA" id="ARBA00004567"/>
    </source>
</evidence>
<name>A0A9Q0MUS4_9DIPT</name>
<reference evidence="15" key="1">
    <citation type="submission" date="2022-07" db="EMBL/GenBank/DDBJ databases">
        <authorList>
            <person name="Trinca V."/>
            <person name="Uliana J.V.C."/>
            <person name="Torres T.T."/>
            <person name="Ward R.J."/>
            <person name="Monesi N."/>
        </authorList>
    </citation>
    <scope>NUCLEOTIDE SEQUENCE</scope>
    <source>
        <strain evidence="15">HSMRA1968</strain>
        <tissue evidence="15">Whole embryos</tissue>
    </source>
</reference>
<sequence length="252" mass="28331">MRDVPQSPNDLNRSILQHRSLFGLQSPPPSNVNNGPPTKGLFDALQEEKNFIEHSPFNQSQLKASQSFNQSSYQYNPSQSINDSYMNQSEFHTSQIMSPPFDLRHNIINSSNMTTRQPSFWITVFGFPQSATSMILSHFAQCGTIVEKIFAPQGGNWIHLKYSSRLECDKAINYNERIIGTGFMIGVVYCKDESIVDKENIEKNNLPVNRVRPLAHVAYKNAQSPTEVAASPTAPKKSSGIVNNVMDMIFGW</sequence>
<keyword evidence="4 12" id="KW-0813">Transport</keyword>
<dbReference type="PANTHER" id="PTHR21527:SF6">
    <property type="entry name" value="NUCLEOPORIN NUP35"/>
    <property type="match status" value="1"/>
</dbReference>
<dbReference type="GO" id="GO:0051028">
    <property type="term" value="P:mRNA transport"/>
    <property type="evidence" value="ECO:0007669"/>
    <property type="project" value="UniProtKB-UniRule"/>
</dbReference>
<feature type="region of interest" description="Disordered" evidence="13">
    <location>
        <begin position="22"/>
        <end position="41"/>
    </location>
</feature>
<evidence type="ECO:0000256" key="11">
    <source>
        <dbReference type="ARBA" id="ARBA00030250"/>
    </source>
</evidence>
<gene>
    <name evidence="15" type="primary">Nup35</name>
    <name evidence="15" type="ORF">Bhyg_11142</name>
</gene>
<keyword evidence="9 12" id="KW-0539">Nucleus</keyword>
<evidence type="ECO:0000256" key="12">
    <source>
        <dbReference type="PROSITE-ProRule" id="PRU00804"/>
    </source>
</evidence>
<comment type="caution">
    <text evidence="15">The sequence shown here is derived from an EMBL/GenBank/DDBJ whole genome shotgun (WGS) entry which is preliminary data.</text>
</comment>
<dbReference type="CDD" id="cd12441">
    <property type="entry name" value="RRM_Nup53_like"/>
    <property type="match status" value="1"/>
</dbReference>
<evidence type="ECO:0000256" key="4">
    <source>
        <dbReference type="ARBA" id="ARBA00022448"/>
    </source>
</evidence>
<proteinExistence type="inferred from homology"/>
<dbReference type="GO" id="GO:0017056">
    <property type="term" value="F:structural constituent of nuclear pore"/>
    <property type="evidence" value="ECO:0007669"/>
    <property type="project" value="TreeGrafter"/>
</dbReference>
<comment type="similarity">
    <text evidence="2">Belongs to the Nup35 family.</text>
</comment>
<keyword evidence="5 12" id="KW-0509">mRNA transport</keyword>
<evidence type="ECO:0000259" key="14">
    <source>
        <dbReference type="PROSITE" id="PS51472"/>
    </source>
</evidence>
<dbReference type="Proteomes" id="UP001151699">
    <property type="component" value="Chromosome X"/>
</dbReference>
<dbReference type="GO" id="GO:0003676">
    <property type="term" value="F:nucleic acid binding"/>
    <property type="evidence" value="ECO:0007669"/>
    <property type="project" value="InterPro"/>
</dbReference>
<evidence type="ECO:0000256" key="7">
    <source>
        <dbReference type="ARBA" id="ARBA00023010"/>
    </source>
</evidence>
<keyword evidence="8 12" id="KW-0906">Nuclear pore complex</keyword>
<dbReference type="GO" id="GO:0006999">
    <property type="term" value="P:nuclear pore organization"/>
    <property type="evidence" value="ECO:0007669"/>
    <property type="project" value="TreeGrafter"/>
</dbReference>
<evidence type="ECO:0000313" key="15">
    <source>
        <dbReference type="EMBL" id="KAJ6638407.1"/>
    </source>
</evidence>
<protein>
    <recommendedName>
        <fullName evidence="3">Nucleoporin NUP35</fullName>
    </recommendedName>
    <alternativeName>
        <fullName evidence="11">35 kDa nucleoporin</fullName>
    </alternativeName>
    <alternativeName>
        <fullName evidence="10">Nucleoporin NUP53</fullName>
    </alternativeName>
</protein>
<evidence type="ECO:0000256" key="13">
    <source>
        <dbReference type="SAM" id="MobiDB-lite"/>
    </source>
</evidence>
<dbReference type="InterPro" id="IPR012677">
    <property type="entry name" value="Nucleotide-bd_a/b_plait_sf"/>
</dbReference>
<accession>A0A9Q0MUS4</accession>
<dbReference type="GO" id="GO:0044615">
    <property type="term" value="C:nuclear pore nuclear basket"/>
    <property type="evidence" value="ECO:0007669"/>
    <property type="project" value="TreeGrafter"/>
</dbReference>
<evidence type="ECO:0000256" key="10">
    <source>
        <dbReference type="ARBA" id="ARBA00029997"/>
    </source>
</evidence>